<dbReference type="PANTHER" id="PTHR30136:SF24">
    <property type="entry name" value="HTH-TYPE TRANSCRIPTIONAL REPRESSOR ALLR"/>
    <property type="match status" value="1"/>
</dbReference>
<evidence type="ECO:0000259" key="5">
    <source>
        <dbReference type="PROSITE" id="PS51078"/>
    </source>
</evidence>
<dbReference type="GO" id="GO:0003677">
    <property type="term" value="F:DNA binding"/>
    <property type="evidence" value="ECO:0007669"/>
    <property type="project" value="UniProtKB-KW"/>
</dbReference>
<keyword evidence="1" id="KW-0805">Transcription regulation</keyword>
<dbReference type="InterPro" id="IPR029016">
    <property type="entry name" value="GAF-like_dom_sf"/>
</dbReference>
<feature type="domain" description="HTH iclR-type" evidence="4">
    <location>
        <begin position="8"/>
        <end position="69"/>
    </location>
</feature>
<accession>A0A261VZ18</accession>
<dbReference type="SUPFAM" id="SSF55781">
    <property type="entry name" value="GAF domain-like"/>
    <property type="match status" value="1"/>
</dbReference>
<gene>
    <name evidence="6" type="ORF">CAL24_03550</name>
</gene>
<dbReference type="SMART" id="SM00346">
    <property type="entry name" value="HTH_ICLR"/>
    <property type="match status" value="1"/>
</dbReference>
<dbReference type="PANTHER" id="PTHR30136">
    <property type="entry name" value="HELIX-TURN-HELIX TRANSCRIPTIONAL REGULATOR, ICLR FAMILY"/>
    <property type="match status" value="1"/>
</dbReference>
<keyword evidence="3" id="KW-0804">Transcription</keyword>
<dbReference type="GO" id="GO:0045892">
    <property type="term" value="P:negative regulation of DNA-templated transcription"/>
    <property type="evidence" value="ECO:0007669"/>
    <property type="project" value="TreeGrafter"/>
</dbReference>
<evidence type="ECO:0000256" key="2">
    <source>
        <dbReference type="ARBA" id="ARBA00023125"/>
    </source>
</evidence>
<dbReference type="Gene3D" id="1.10.10.10">
    <property type="entry name" value="Winged helix-like DNA-binding domain superfamily/Winged helix DNA-binding domain"/>
    <property type="match status" value="1"/>
</dbReference>
<evidence type="ECO:0000313" key="7">
    <source>
        <dbReference type="Proteomes" id="UP000215633"/>
    </source>
</evidence>
<evidence type="ECO:0000256" key="1">
    <source>
        <dbReference type="ARBA" id="ARBA00023015"/>
    </source>
</evidence>
<dbReference type="PROSITE" id="PS51077">
    <property type="entry name" value="HTH_ICLR"/>
    <property type="match status" value="1"/>
</dbReference>
<evidence type="ECO:0000259" key="4">
    <source>
        <dbReference type="PROSITE" id="PS51077"/>
    </source>
</evidence>
<dbReference type="GO" id="GO:0003700">
    <property type="term" value="F:DNA-binding transcription factor activity"/>
    <property type="evidence" value="ECO:0007669"/>
    <property type="project" value="TreeGrafter"/>
</dbReference>
<keyword evidence="7" id="KW-1185">Reference proteome</keyword>
<protein>
    <recommendedName>
        <fullName evidence="8">IclR family transcriptional regulator</fullName>
    </recommendedName>
</protein>
<dbReference type="Gene3D" id="3.30.450.40">
    <property type="match status" value="1"/>
</dbReference>
<dbReference type="SUPFAM" id="SSF46785">
    <property type="entry name" value="Winged helix' DNA-binding domain"/>
    <property type="match status" value="1"/>
</dbReference>
<evidence type="ECO:0000256" key="3">
    <source>
        <dbReference type="ARBA" id="ARBA00023163"/>
    </source>
</evidence>
<sequence length="263" mass="29008">MTAKETASSSLGKAFEILDLFSLDRPILRIEEISSLLGYTRSTAYRYLKALCDAGLLAPSSGATYALGPRIIELEHLLQLTDPLYKAGRKVLRTLHAENRVLLLHNLYRDRVLCIYKEGPDTLVHKGRRIVVRRARGVPFPLFQGAASLALLAYLSPHRVRQTYLRNAPAIAAADLGDSWDGFRRNLAAIRRRGYAISRERITPNLGGVAVPILLPADKRVVGSLAQTLPSESMTDAVIEESAQRLWTASEQIAAEYMQASAG</sequence>
<reference evidence="7" key="1">
    <citation type="submission" date="2017-05" db="EMBL/GenBank/DDBJ databases">
        <title>Complete and WGS of Bordetella genogroups.</title>
        <authorList>
            <person name="Spilker T."/>
            <person name="Lipuma J."/>
        </authorList>
    </citation>
    <scope>NUCLEOTIDE SEQUENCE [LARGE SCALE GENOMIC DNA]</scope>
    <source>
        <strain evidence="7">AU8256</strain>
    </source>
</reference>
<dbReference type="InterPro" id="IPR005471">
    <property type="entry name" value="Tscrpt_reg_IclR_N"/>
</dbReference>
<comment type="caution">
    <text evidence="6">The sequence shown here is derived from an EMBL/GenBank/DDBJ whole genome shotgun (WGS) entry which is preliminary data.</text>
</comment>
<evidence type="ECO:0008006" key="8">
    <source>
        <dbReference type="Google" id="ProtNLM"/>
    </source>
</evidence>
<proteinExistence type="predicted"/>
<dbReference type="PROSITE" id="PS51078">
    <property type="entry name" value="ICLR_ED"/>
    <property type="match status" value="1"/>
</dbReference>
<dbReference type="InterPro" id="IPR036388">
    <property type="entry name" value="WH-like_DNA-bd_sf"/>
</dbReference>
<dbReference type="RefSeq" id="WP_051439641.1">
    <property type="nucleotide sequence ID" value="NZ_NEVT01000003.1"/>
</dbReference>
<dbReference type="InterPro" id="IPR014757">
    <property type="entry name" value="Tscrpt_reg_IclR_C"/>
</dbReference>
<dbReference type="InterPro" id="IPR036390">
    <property type="entry name" value="WH_DNA-bd_sf"/>
</dbReference>
<dbReference type="EMBL" id="NEVT01000003">
    <property type="protein sequence ID" value="OZI79027.1"/>
    <property type="molecule type" value="Genomic_DNA"/>
</dbReference>
<keyword evidence="2" id="KW-0238">DNA-binding</keyword>
<organism evidence="6 7">
    <name type="scientific">Bordetella genomosp. 2</name>
    <dbReference type="NCBI Taxonomy" id="1983456"/>
    <lineage>
        <taxon>Bacteria</taxon>
        <taxon>Pseudomonadati</taxon>
        <taxon>Pseudomonadota</taxon>
        <taxon>Betaproteobacteria</taxon>
        <taxon>Burkholderiales</taxon>
        <taxon>Alcaligenaceae</taxon>
        <taxon>Bordetella</taxon>
    </lineage>
</organism>
<dbReference type="AlphaFoldDB" id="A0A261VZ18"/>
<name>A0A261VZ18_9BORD</name>
<dbReference type="Pfam" id="PF01614">
    <property type="entry name" value="IclR_C"/>
    <property type="match status" value="1"/>
</dbReference>
<dbReference type="Pfam" id="PF09339">
    <property type="entry name" value="HTH_IclR"/>
    <property type="match status" value="1"/>
</dbReference>
<dbReference type="Proteomes" id="UP000215633">
    <property type="component" value="Unassembled WGS sequence"/>
</dbReference>
<feature type="domain" description="IclR-ED" evidence="5">
    <location>
        <begin position="70"/>
        <end position="259"/>
    </location>
</feature>
<evidence type="ECO:0000313" key="6">
    <source>
        <dbReference type="EMBL" id="OZI79027.1"/>
    </source>
</evidence>
<dbReference type="InterPro" id="IPR050707">
    <property type="entry name" value="HTH_MetabolicPath_Reg"/>
</dbReference>